<reference evidence="2" key="1">
    <citation type="journal article" date="2006" name="Science">
        <title>The genome of black cottonwood, Populus trichocarpa (Torr. &amp; Gray).</title>
        <authorList>
            <person name="Tuskan G.A."/>
            <person name="Difazio S."/>
            <person name="Jansson S."/>
            <person name="Bohlmann J."/>
            <person name="Grigoriev I."/>
            <person name="Hellsten U."/>
            <person name="Putnam N."/>
            <person name="Ralph S."/>
            <person name="Rombauts S."/>
            <person name="Salamov A."/>
            <person name="Schein J."/>
            <person name="Sterck L."/>
            <person name="Aerts A."/>
            <person name="Bhalerao R.R."/>
            <person name="Bhalerao R.P."/>
            <person name="Blaudez D."/>
            <person name="Boerjan W."/>
            <person name="Brun A."/>
            <person name="Brunner A."/>
            <person name="Busov V."/>
            <person name="Campbell M."/>
            <person name="Carlson J."/>
            <person name="Chalot M."/>
            <person name="Chapman J."/>
            <person name="Chen G.L."/>
            <person name="Cooper D."/>
            <person name="Coutinho P.M."/>
            <person name="Couturier J."/>
            <person name="Covert S."/>
            <person name="Cronk Q."/>
            <person name="Cunningham R."/>
            <person name="Davis J."/>
            <person name="Degroeve S."/>
            <person name="Dejardin A."/>
            <person name="Depamphilis C."/>
            <person name="Detter J."/>
            <person name="Dirks B."/>
            <person name="Dubchak I."/>
            <person name="Duplessis S."/>
            <person name="Ehlting J."/>
            <person name="Ellis B."/>
            <person name="Gendler K."/>
            <person name="Goodstein D."/>
            <person name="Gribskov M."/>
            <person name="Grimwood J."/>
            <person name="Groover A."/>
            <person name="Gunter L."/>
            <person name="Hamberger B."/>
            <person name="Heinze B."/>
            <person name="Helariutta Y."/>
            <person name="Henrissat B."/>
            <person name="Holligan D."/>
            <person name="Holt R."/>
            <person name="Huang W."/>
            <person name="Islam-Faridi N."/>
            <person name="Jones S."/>
            <person name="Jones-Rhoades M."/>
            <person name="Jorgensen R."/>
            <person name="Joshi C."/>
            <person name="Kangasjarvi J."/>
            <person name="Karlsson J."/>
            <person name="Kelleher C."/>
            <person name="Kirkpatrick R."/>
            <person name="Kirst M."/>
            <person name="Kohler A."/>
            <person name="Kalluri U."/>
            <person name="Larimer F."/>
            <person name="Leebens-Mack J."/>
            <person name="Leple J.C."/>
            <person name="Locascio P."/>
            <person name="Lou Y."/>
            <person name="Lucas S."/>
            <person name="Martin F."/>
            <person name="Montanini B."/>
            <person name="Napoli C."/>
            <person name="Nelson D.R."/>
            <person name="Nelson C."/>
            <person name="Nieminen K."/>
            <person name="Nilsson O."/>
            <person name="Pereda V."/>
            <person name="Peter G."/>
            <person name="Philippe R."/>
            <person name="Pilate G."/>
            <person name="Poliakov A."/>
            <person name="Razumovskaya J."/>
            <person name="Richardson P."/>
            <person name="Rinaldi C."/>
            <person name="Ritland K."/>
            <person name="Rouze P."/>
            <person name="Ryaboy D."/>
            <person name="Schmutz J."/>
            <person name="Schrader J."/>
            <person name="Segerman B."/>
            <person name="Shin H."/>
            <person name="Siddiqui A."/>
            <person name="Sterky F."/>
            <person name="Terry A."/>
            <person name="Tsai C.J."/>
            <person name="Uberbacher E."/>
            <person name="Unneberg P."/>
            <person name="Vahala J."/>
            <person name="Wall K."/>
            <person name="Wessler S."/>
            <person name="Yang G."/>
            <person name="Yin T."/>
            <person name="Douglas C."/>
            <person name="Marra M."/>
            <person name="Sandberg G."/>
            <person name="Van de Peer Y."/>
            <person name="Rokhsar D."/>
        </authorList>
    </citation>
    <scope>NUCLEOTIDE SEQUENCE [LARGE SCALE GENOMIC DNA]</scope>
    <source>
        <strain evidence="2">Nisqually-1</strain>
    </source>
</reference>
<accession>A0A3N7FB54</accession>
<name>A0A3N7FB54_POPTR</name>
<dbReference type="InParanoid" id="A0A3N7FB54"/>
<reference evidence="2" key="2">
    <citation type="submission" date="2017-07" db="EMBL/GenBank/DDBJ databases">
        <title>WGS assembly of Populus trichocarpa.</title>
        <authorList>
            <person name="Tuskan G."/>
            <person name="Difazio S."/>
            <person name="Jansson S."/>
            <person name="Bohlmann J."/>
            <person name="Grigoriev I."/>
            <person name="Hellsten U."/>
            <person name="Putnam N."/>
            <person name="Ralph S."/>
            <person name="Rombauts S."/>
            <person name="Salamov A."/>
            <person name="Schein J."/>
            <person name="Sterck L."/>
            <person name="Aerts A."/>
            <person name="Bhalerao R."/>
            <person name="Bhalerao R."/>
            <person name="Blaudez D."/>
            <person name="Boerjan W."/>
            <person name="Brun A."/>
            <person name="Brunner A."/>
            <person name="Busov V."/>
            <person name="Campbell M."/>
            <person name="Carlson J."/>
            <person name="Chalot M."/>
            <person name="Chapman J."/>
            <person name="Chen G."/>
            <person name="Cooper D."/>
            <person name="Coutinho P."/>
            <person name="Couturier J."/>
            <person name="Covert S."/>
            <person name="Cronk Q."/>
            <person name="Cunningham R."/>
            <person name="Davis J."/>
            <person name="Degroeve S."/>
            <person name="Dejardin A."/>
            <person name="Depamphilis C."/>
            <person name="Detter J."/>
            <person name="Dirks B."/>
            <person name="Dubchak I."/>
            <person name="Duplessis S."/>
            <person name="Ehlting J."/>
            <person name="Ellis B."/>
            <person name="Gendler K."/>
            <person name="Goodstein D."/>
            <person name="Gribskov M."/>
            <person name="Grimwood J."/>
            <person name="Groover A."/>
            <person name="Gunter L."/>
            <person name="Hamberger B."/>
            <person name="Heinze B."/>
            <person name="Helariutta Y."/>
            <person name="Henrissat B."/>
            <person name="Holligan D."/>
            <person name="Holt R."/>
            <person name="Huang W."/>
            <person name="Islam-Faridi N."/>
            <person name="Jones S."/>
            <person name="Jones-Rhoades M."/>
            <person name="Jorgensen R."/>
            <person name="Joshi C."/>
            <person name="Kangasjarvi J."/>
            <person name="Karlsson J."/>
            <person name="Kelleher C."/>
            <person name="Kirkpatrick R."/>
            <person name="Kirst M."/>
            <person name="Kohler A."/>
            <person name="Kalluri U."/>
            <person name="Larimer F."/>
            <person name="Leebens-Mack J."/>
            <person name="Leple J."/>
            <person name="Locascio P."/>
            <person name="Lou Y."/>
            <person name="Lucas S."/>
            <person name="Martin F."/>
            <person name="Montanini B."/>
            <person name="Napoli C."/>
            <person name="Nelson D."/>
            <person name="Nelson C."/>
            <person name="Nieminen K."/>
            <person name="Nilsson O."/>
            <person name="Pereda V."/>
            <person name="Peter G."/>
            <person name="Philippe R."/>
            <person name="Pilate G."/>
            <person name="Poliakov A."/>
            <person name="Razumovskaya J."/>
            <person name="Richardson P."/>
            <person name="Rinaldi C."/>
            <person name="Ritland K."/>
            <person name="Rouze P."/>
            <person name="Ryaboy D."/>
            <person name="Schmutz J."/>
            <person name="Schrader J."/>
            <person name="Segerman B."/>
            <person name="Shin H."/>
            <person name="Siddiqui A."/>
            <person name="Sterky F."/>
            <person name="Terry A."/>
            <person name="Tsai C."/>
            <person name="Uberbacher E."/>
            <person name="Unneberg P."/>
            <person name="Vahala J."/>
            <person name="Wall K."/>
            <person name="Wessler S."/>
            <person name="Yang G."/>
            <person name="Yin T."/>
            <person name="Douglas C."/>
            <person name="Marra M."/>
            <person name="Sandberg G."/>
            <person name="Van De Peer Y."/>
            <person name="Rokhsar D."/>
        </authorList>
    </citation>
    <scope>NUCLEOTIDE SEQUENCE</scope>
    <source>
        <strain evidence="2">Nisqually-1</strain>
    </source>
</reference>
<gene>
    <name evidence="2" type="ORF">POPTR_T062151</name>
</gene>
<dbReference type="EMBL" id="KZ623372">
    <property type="protein sequence ID" value="RQO93459.1"/>
    <property type="molecule type" value="Genomic_DNA"/>
</dbReference>
<feature type="compositionally biased region" description="Low complexity" evidence="1">
    <location>
        <begin position="31"/>
        <end position="47"/>
    </location>
</feature>
<sequence length="62" mass="6627">MSSHHHDQSATNSILTLATVTKSPPDRGTKVTTRVSSPSASRSSNNPVIPNTIVVFDFFACL</sequence>
<dbReference type="AlphaFoldDB" id="A0A3N7FB54"/>
<proteinExistence type="predicted"/>
<organism evidence="2">
    <name type="scientific">Populus trichocarpa</name>
    <name type="common">Western balsam poplar</name>
    <name type="synonym">Populus balsamifera subsp. trichocarpa</name>
    <dbReference type="NCBI Taxonomy" id="3694"/>
    <lineage>
        <taxon>Eukaryota</taxon>
        <taxon>Viridiplantae</taxon>
        <taxon>Streptophyta</taxon>
        <taxon>Embryophyta</taxon>
        <taxon>Tracheophyta</taxon>
        <taxon>Spermatophyta</taxon>
        <taxon>Magnoliopsida</taxon>
        <taxon>eudicotyledons</taxon>
        <taxon>Gunneridae</taxon>
        <taxon>Pentapetalae</taxon>
        <taxon>rosids</taxon>
        <taxon>fabids</taxon>
        <taxon>Malpighiales</taxon>
        <taxon>Salicaceae</taxon>
        <taxon>Saliceae</taxon>
        <taxon>Populus</taxon>
    </lineage>
</organism>
<feature type="compositionally biased region" description="Polar residues" evidence="1">
    <location>
        <begin position="9"/>
        <end position="22"/>
    </location>
</feature>
<feature type="region of interest" description="Disordered" evidence="1">
    <location>
        <begin position="1"/>
        <end position="47"/>
    </location>
</feature>
<evidence type="ECO:0000313" key="2">
    <source>
        <dbReference type="EMBL" id="RQO93459.1"/>
    </source>
</evidence>
<protein>
    <submittedName>
        <fullName evidence="2">Uncharacterized protein</fullName>
    </submittedName>
</protein>
<evidence type="ECO:0000256" key="1">
    <source>
        <dbReference type="SAM" id="MobiDB-lite"/>
    </source>
</evidence>